<reference evidence="2" key="1">
    <citation type="submission" date="2021-03" db="EMBL/GenBank/DDBJ databases">
        <title>Draft genome sequence of rust myrtle Austropuccinia psidii MF-1, a brazilian biotype.</title>
        <authorList>
            <person name="Quecine M.C."/>
            <person name="Pachon D.M.R."/>
            <person name="Bonatelli M.L."/>
            <person name="Correr F.H."/>
            <person name="Franceschini L.M."/>
            <person name="Leite T.F."/>
            <person name="Margarido G.R.A."/>
            <person name="Almeida C.A."/>
            <person name="Ferrarezi J.A."/>
            <person name="Labate C.A."/>
        </authorList>
    </citation>
    <scope>NUCLEOTIDE SEQUENCE</scope>
    <source>
        <strain evidence="2">MF-1</strain>
    </source>
</reference>
<evidence type="ECO:0000256" key="1">
    <source>
        <dbReference type="SAM" id="MobiDB-lite"/>
    </source>
</evidence>
<proteinExistence type="predicted"/>
<gene>
    <name evidence="2" type="ORF">O181_049929</name>
</gene>
<feature type="region of interest" description="Disordered" evidence="1">
    <location>
        <begin position="125"/>
        <end position="151"/>
    </location>
</feature>
<feature type="compositionally biased region" description="Polar residues" evidence="1">
    <location>
        <begin position="125"/>
        <end position="138"/>
    </location>
</feature>
<organism evidence="2 3">
    <name type="scientific">Austropuccinia psidii MF-1</name>
    <dbReference type="NCBI Taxonomy" id="1389203"/>
    <lineage>
        <taxon>Eukaryota</taxon>
        <taxon>Fungi</taxon>
        <taxon>Dikarya</taxon>
        <taxon>Basidiomycota</taxon>
        <taxon>Pucciniomycotina</taxon>
        <taxon>Pucciniomycetes</taxon>
        <taxon>Pucciniales</taxon>
        <taxon>Sphaerophragmiaceae</taxon>
        <taxon>Austropuccinia</taxon>
    </lineage>
</organism>
<sequence>MSSQLTELNESSPSELPPSVLCGSVILSQLALHWSMASSGHFDPAQTYDGYKAVKALDPACTKCLAKGKDCFQHHNPRSSKCHFCFVGKKACFHTGPLASNIRIFLWIKNDGPFGKKFSVSEAPTSDGTSGYSNLTGSRQRDVGRWTNAGGPIPVGGRPIYSSSEVPISRINTESVVNRIRQISNSPPATDAEGSDELDVLSTLPTSLPPASPSSSTARPALIPEVRPSPIPQSIHSPIVTSQQLSPVASFSRRREEISPFLFPATQVFQQRENWPIQVTREDQNMSTENQDAVARLF</sequence>
<name>A0A9Q3DVS7_9BASI</name>
<comment type="caution">
    <text evidence="2">The sequence shown here is derived from an EMBL/GenBank/DDBJ whole genome shotgun (WGS) entry which is preliminary data.</text>
</comment>
<evidence type="ECO:0000313" key="3">
    <source>
        <dbReference type="Proteomes" id="UP000765509"/>
    </source>
</evidence>
<dbReference type="Proteomes" id="UP000765509">
    <property type="component" value="Unassembled WGS sequence"/>
</dbReference>
<accession>A0A9Q3DVS7</accession>
<protein>
    <submittedName>
        <fullName evidence="2">Uncharacterized protein</fullName>
    </submittedName>
</protein>
<evidence type="ECO:0000313" key="2">
    <source>
        <dbReference type="EMBL" id="MBW0510214.1"/>
    </source>
</evidence>
<keyword evidence="3" id="KW-1185">Reference proteome</keyword>
<dbReference type="EMBL" id="AVOT02021410">
    <property type="protein sequence ID" value="MBW0510214.1"/>
    <property type="molecule type" value="Genomic_DNA"/>
</dbReference>
<dbReference type="AlphaFoldDB" id="A0A9Q3DVS7"/>